<keyword evidence="1" id="KW-0175">Coiled coil</keyword>
<keyword evidence="3" id="KW-1185">Reference proteome</keyword>
<accession>L0W991</accession>
<dbReference type="STRING" id="1177179.A11A3_13250"/>
<proteinExistence type="predicted"/>
<reference evidence="2 3" key="1">
    <citation type="journal article" date="2012" name="J. Bacteriol.">
        <title>Genome Sequence of the Alkane-Degrading Bacterium Alcanivorax hongdengensis Type Strain A-11-3.</title>
        <authorList>
            <person name="Lai Q."/>
            <person name="Shao Z."/>
        </authorList>
    </citation>
    <scope>NUCLEOTIDE SEQUENCE [LARGE SCALE GENOMIC DNA]</scope>
    <source>
        <strain evidence="2 3">A-11-3</strain>
    </source>
</reference>
<dbReference type="RefSeq" id="WP_008929820.1">
    <property type="nucleotide sequence ID" value="NZ_AMRJ01000024.1"/>
</dbReference>
<dbReference type="AlphaFoldDB" id="L0W991"/>
<evidence type="ECO:0000313" key="2">
    <source>
        <dbReference type="EMBL" id="EKF73506.1"/>
    </source>
</evidence>
<organism evidence="2 3">
    <name type="scientific">Alcanivorax hongdengensis A-11-3</name>
    <dbReference type="NCBI Taxonomy" id="1177179"/>
    <lineage>
        <taxon>Bacteria</taxon>
        <taxon>Pseudomonadati</taxon>
        <taxon>Pseudomonadota</taxon>
        <taxon>Gammaproteobacteria</taxon>
        <taxon>Oceanospirillales</taxon>
        <taxon>Alcanivoracaceae</taxon>
        <taxon>Alcanivorax</taxon>
    </lineage>
</organism>
<evidence type="ECO:0000313" key="3">
    <source>
        <dbReference type="Proteomes" id="UP000010164"/>
    </source>
</evidence>
<sequence>MQSGKSLIAAIKSKLDELEEELDGLEMRAASEEGDVEVEAERHRLSLEELLMDVQQRLDEVRELAGSDGLVMEDAWQQMEPELESLGRRLYAGN</sequence>
<dbReference type="Proteomes" id="UP000010164">
    <property type="component" value="Unassembled WGS sequence"/>
</dbReference>
<feature type="coiled-coil region" evidence="1">
    <location>
        <begin position="1"/>
        <end position="64"/>
    </location>
</feature>
<protein>
    <submittedName>
        <fullName evidence="2">Uncharacterized protein</fullName>
    </submittedName>
</protein>
<evidence type="ECO:0000256" key="1">
    <source>
        <dbReference type="SAM" id="Coils"/>
    </source>
</evidence>
<dbReference type="EMBL" id="AMRJ01000024">
    <property type="protein sequence ID" value="EKF73506.1"/>
    <property type="molecule type" value="Genomic_DNA"/>
</dbReference>
<comment type="caution">
    <text evidence="2">The sequence shown here is derived from an EMBL/GenBank/DDBJ whole genome shotgun (WGS) entry which is preliminary data.</text>
</comment>
<name>L0W991_9GAMM</name>
<gene>
    <name evidence="2" type="ORF">A11A3_13250</name>
</gene>
<dbReference type="PATRIC" id="fig|1177179.3.peg.2632"/>